<proteinExistence type="predicted"/>
<accession>A0A834TUZ2</accession>
<keyword evidence="3" id="KW-1185">Reference proteome</keyword>
<sequence>MSAIELETTNLLSTSSSFPRRNNPSFEEDSPTSHDKGVKFSVVRSKVGLVFLFSLLGILPLAERLGYATEQLACFTGPAEVMLGKLGNNLVLRKSDDDVMDVMLPDYRQSFTEPFENGLHMVTILITRISQNCHILSHRIDFSWTEVFMIEKCFIICTINTLTSGKNVSQ</sequence>
<reference evidence="2" key="1">
    <citation type="submission" date="2020-09" db="EMBL/GenBank/DDBJ databases">
        <title>Genome-Enabled Discovery of Anthraquinone Biosynthesis in Senna tora.</title>
        <authorList>
            <person name="Kang S.-H."/>
            <person name="Pandey R.P."/>
            <person name="Lee C.-M."/>
            <person name="Sim J.-S."/>
            <person name="Jeong J.-T."/>
            <person name="Choi B.-S."/>
            <person name="Jung M."/>
            <person name="Ginzburg D."/>
            <person name="Zhao K."/>
            <person name="Won S.Y."/>
            <person name="Oh T.-J."/>
            <person name="Yu Y."/>
            <person name="Kim N.-H."/>
            <person name="Lee O.R."/>
            <person name="Lee T.-H."/>
            <person name="Bashyal P."/>
            <person name="Kim T.-S."/>
            <person name="Lee W.-H."/>
            <person name="Kawkins C."/>
            <person name="Kim C.-K."/>
            <person name="Kim J.S."/>
            <person name="Ahn B.O."/>
            <person name="Rhee S.Y."/>
            <person name="Sohng J.K."/>
        </authorList>
    </citation>
    <scope>NUCLEOTIDE SEQUENCE</scope>
    <source>
        <tissue evidence="2">Leaf</tissue>
    </source>
</reference>
<organism evidence="2 3">
    <name type="scientific">Senna tora</name>
    <dbReference type="NCBI Taxonomy" id="362788"/>
    <lineage>
        <taxon>Eukaryota</taxon>
        <taxon>Viridiplantae</taxon>
        <taxon>Streptophyta</taxon>
        <taxon>Embryophyta</taxon>
        <taxon>Tracheophyta</taxon>
        <taxon>Spermatophyta</taxon>
        <taxon>Magnoliopsida</taxon>
        <taxon>eudicotyledons</taxon>
        <taxon>Gunneridae</taxon>
        <taxon>Pentapetalae</taxon>
        <taxon>rosids</taxon>
        <taxon>fabids</taxon>
        <taxon>Fabales</taxon>
        <taxon>Fabaceae</taxon>
        <taxon>Caesalpinioideae</taxon>
        <taxon>Cassia clade</taxon>
        <taxon>Senna</taxon>
    </lineage>
</organism>
<evidence type="ECO:0000313" key="2">
    <source>
        <dbReference type="EMBL" id="KAF7827161.1"/>
    </source>
</evidence>
<evidence type="ECO:0000256" key="1">
    <source>
        <dbReference type="SAM" id="MobiDB-lite"/>
    </source>
</evidence>
<feature type="region of interest" description="Disordered" evidence="1">
    <location>
        <begin position="1"/>
        <end position="35"/>
    </location>
</feature>
<comment type="caution">
    <text evidence="2">The sequence shown here is derived from an EMBL/GenBank/DDBJ whole genome shotgun (WGS) entry which is preliminary data.</text>
</comment>
<evidence type="ECO:0000313" key="3">
    <source>
        <dbReference type="Proteomes" id="UP000634136"/>
    </source>
</evidence>
<protein>
    <submittedName>
        <fullName evidence="2">Vacuolar cation/proton exchanger 3-like isoform X1</fullName>
    </submittedName>
</protein>
<gene>
    <name evidence="2" type="ORF">G2W53_018325</name>
</gene>
<dbReference type="Proteomes" id="UP000634136">
    <property type="component" value="Unassembled WGS sequence"/>
</dbReference>
<dbReference type="AlphaFoldDB" id="A0A834TUZ2"/>
<dbReference type="EMBL" id="JAAIUW010000006">
    <property type="protein sequence ID" value="KAF7827161.1"/>
    <property type="molecule type" value="Genomic_DNA"/>
</dbReference>
<feature type="compositionally biased region" description="Low complexity" evidence="1">
    <location>
        <begin position="1"/>
        <end position="17"/>
    </location>
</feature>
<name>A0A834TUZ2_9FABA</name>